<dbReference type="PROSITE" id="PS50234">
    <property type="entry name" value="VWFA"/>
    <property type="match status" value="1"/>
</dbReference>
<feature type="domain" description="VIT" evidence="2">
    <location>
        <begin position="49"/>
        <end position="179"/>
    </location>
</feature>
<gene>
    <name evidence="3" type="ORF">OTU49_011475</name>
</gene>
<feature type="domain" description="VWFA" evidence="1">
    <location>
        <begin position="328"/>
        <end position="508"/>
    </location>
</feature>
<reference evidence="3 4" key="1">
    <citation type="journal article" date="2024" name="BMC Genomics">
        <title>Genome assembly of redclaw crayfish (Cherax quadricarinatus) provides insights into its immune adaptation and hypoxia tolerance.</title>
        <authorList>
            <person name="Liu Z."/>
            <person name="Zheng J."/>
            <person name="Li H."/>
            <person name="Fang K."/>
            <person name="Wang S."/>
            <person name="He J."/>
            <person name="Zhou D."/>
            <person name="Weng S."/>
            <person name="Chi M."/>
            <person name="Gu Z."/>
            <person name="He J."/>
            <person name="Li F."/>
            <person name="Wang M."/>
        </authorList>
    </citation>
    <scope>NUCLEOTIDE SEQUENCE [LARGE SCALE GENOMIC DNA]</scope>
    <source>
        <strain evidence="3">ZL_2023a</strain>
    </source>
</reference>
<organism evidence="3 4">
    <name type="scientific">Cherax quadricarinatus</name>
    <name type="common">Australian red claw crayfish</name>
    <dbReference type="NCBI Taxonomy" id="27406"/>
    <lineage>
        <taxon>Eukaryota</taxon>
        <taxon>Metazoa</taxon>
        <taxon>Ecdysozoa</taxon>
        <taxon>Arthropoda</taxon>
        <taxon>Crustacea</taxon>
        <taxon>Multicrustacea</taxon>
        <taxon>Malacostraca</taxon>
        <taxon>Eumalacostraca</taxon>
        <taxon>Eucarida</taxon>
        <taxon>Decapoda</taxon>
        <taxon>Pleocyemata</taxon>
        <taxon>Astacidea</taxon>
        <taxon>Parastacoidea</taxon>
        <taxon>Parastacidae</taxon>
        <taxon>Cherax</taxon>
    </lineage>
</organism>
<dbReference type="InterPro" id="IPR036465">
    <property type="entry name" value="vWFA_dom_sf"/>
</dbReference>
<dbReference type="Gene3D" id="3.40.50.410">
    <property type="entry name" value="von Willebrand factor, type A domain"/>
    <property type="match status" value="1"/>
</dbReference>
<evidence type="ECO:0000313" key="3">
    <source>
        <dbReference type="EMBL" id="KAK8723638.1"/>
    </source>
</evidence>
<evidence type="ECO:0000313" key="4">
    <source>
        <dbReference type="Proteomes" id="UP001445076"/>
    </source>
</evidence>
<sequence length="816" mass="89635">ESEEQHVTCVICAYYCIITWRRSDPSPGGAAGKPIMTSLDEPLLGGHWGLLSYHMTNSKVEIVELVSALVHVNIHGFVAQVSAKLRYHNPGDSTLMVEYVLPVDENAALYKFEAHLDGQTVTTICIDKEKASKVFHKAVSSGQAAFLVRQDNLTSDILHLALGSFPGGSYAELNLSLIMKLKVETDGAVNFVLPAILNPRYCPSHIQETHTDRLPGCNDGKYVVVTKAYVMSIESHISGDYEIARIISHTDRLMVTISEDTKSAKVTQDGDIICDHDWSLVIYYSNPYKTHVLQEVGDHTSSGFMNDNLIMINIFPEIPANSYSNKNEIIFFIDCSESMVGKNIKCTRVALLLFLKSLPMDCLFNIVTFGTDFSFLFPEGSRKYNEETLAEACVHLESLEANMGGTEMFLPLQEIYSQPPKAGYFRQILLISDGDIYNVDEVIQLVGRNAHETRVFAVGVGEGASTILISGVARAGRGRSEIVLQPEQIQDKVIGFIFSMVQETVQNVQLVFEVEPNTTITLVPQVPPIIFGGQHLVVYAKVPSTSTVKAVSVMGSIRDTEINTSIKGSDIITVDDAEKSLHLLAAQAQINQWQLCEEDVANDIIELSVATGVLSKLTALVGVNQRGKLVKQSLYNEQDVNFMAMVLCRAPSHLLTQDLIAFGADTCCGSHICYDYGILDWEDGALGSSYGAFGCGNGCGGSGTSNWKEAEDECDGEAEAVDADFLAIVVLQCFDGSWTLEDAAKFCMLPFSELKDCNPTKNETTWATAIVLILLENKYSEIRKQWTLLAIKARNFISNSREDVDALVKKAQSVLV</sequence>
<accession>A0AAW0W2L3</accession>
<dbReference type="Pfam" id="PF13768">
    <property type="entry name" value="VWA_3"/>
    <property type="match status" value="1"/>
</dbReference>
<dbReference type="SMART" id="SM00327">
    <property type="entry name" value="VWA"/>
    <property type="match status" value="1"/>
</dbReference>
<dbReference type="PROSITE" id="PS51468">
    <property type="entry name" value="VIT"/>
    <property type="match status" value="1"/>
</dbReference>
<evidence type="ECO:0000259" key="2">
    <source>
        <dbReference type="PROSITE" id="PS51468"/>
    </source>
</evidence>
<protein>
    <recommendedName>
        <fullName evidence="5">VWFA domain-containing protein</fullName>
    </recommendedName>
</protein>
<dbReference type="InterPro" id="IPR013694">
    <property type="entry name" value="VIT"/>
</dbReference>
<evidence type="ECO:0000259" key="1">
    <source>
        <dbReference type="PROSITE" id="PS50234"/>
    </source>
</evidence>
<dbReference type="AlphaFoldDB" id="A0AAW0W2L3"/>
<feature type="non-terminal residue" evidence="3">
    <location>
        <position position="1"/>
    </location>
</feature>
<evidence type="ECO:0008006" key="5">
    <source>
        <dbReference type="Google" id="ProtNLM"/>
    </source>
</evidence>
<keyword evidence="4" id="KW-1185">Reference proteome</keyword>
<dbReference type="SUPFAM" id="SSF53300">
    <property type="entry name" value="vWA-like"/>
    <property type="match status" value="1"/>
</dbReference>
<dbReference type="SMART" id="SM00609">
    <property type="entry name" value="VIT"/>
    <property type="match status" value="1"/>
</dbReference>
<dbReference type="Pfam" id="PF08487">
    <property type="entry name" value="VIT"/>
    <property type="match status" value="1"/>
</dbReference>
<dbReference type="InterPro" id="IPR002035">
    <property type="entry name" value="VWF_A"/>
</dbReference>
<proteinExistence type="predicted"/>
<dbReference type="GO" id="GO:0032991">
    <property type="term" value="C:protein-containing complex"/>
    <property type="evidence" value="ECO:0007669"/>
    <property type="project" value="UniProtKB-ARBA"/>
</dbReference>
<dbReference type="EMBL" id="JARKIK010000088">
    <property type="protein sequence ID" value="KAK8723638.1"/>
    <property type="molecule type" value="Genomic_DNA"/>
</dbReference>
<name>A0AAW0W2L3_CHEQU</name>
<dbReference type="Proteomes" id="UP001445076">
    <property type="component" value="Unassembled WGS sequence"/>
</dbReference>
<dbReference type="PANTHER" id="PTHR45737:SF6">
    <property type="entry name" value="VON WILLEBRAND FACTOR A DOMAIN-CONTAINING PROTEIN 5A"/>
    <property type="match status" value="1"/>
</dbReference>
<dbReference type="PANTHER" id="PTHR45737">
    <property type="entry name" value="VON WILLEBRAND FACTOR A DOMAIN-CONTAINING PROTEIN 5A"/>
    <property type="match status" value="1"/>
</dbReference>
<comment type="caution">
    <text evidence="3">The sequence shown here is derived from an EMBL/GenBank/DDBJ whole genome shotgun (WGS) entry which is preliminary data.</text>
</comment>